<dbReference type="PATRIC" id="fig|43658.5.peg.4752"/>
<dbReference type="EMBL" id="JXYA01000069">
    <property type="protein sequence ID" value="KJZ05525.1"/>
    <property type="molecule type" value="Genomic_DNA"/>
</dbReference>
<dbReference type="Proteomes" id="UP000033452">
    <property type="component" value="Unassembled WGS sequence"/>
</dbReference>
<evidence type="ECO:0000313" key="2">
    <source>
        <dbReference type="Proteomes" id="UP000033452"/>
    </source>
</evidence>
<proteinExistence type="predicted"/>
<gene>
    <name evidence="1" type="ORF">TW77_22520</name>
</gene>
<comment type="caution">
    <text evidence="1">The sequence shown here is derived from an EMBL/GenBank/DDBJ whole genome shotgun (WGS) entry which is preliminary data.</text>
</comment>
<organism evidence="1 2">
    <name type="scientific">Pseudoalteromonas rubra</name>
    <dbReference type="NCBI Taxonomy" id="43658"/>
    <lineage>
        <taxon>Bacteria</taxon>
        <taxon>Pseudomonadati</taxon>
        <taxon>Pseudomonadota</taxon>
        <taxon>Gammaproteobacteria</taxon>
        <taxon>Alteromonadales</taxon>
        <taxon>Pseudoalteromonadaceae</taxon>
        <taxon>Pseudoalteromonas</taxon>
    </lineage>
</organism>
<evidence type="ECO:0000313" key="1">
    <source>
        <dbReference type="EMBL" id="KJZ05525.1"/>
    </source>
</evidence>
<accession>A0A0F4QE11</accession>
<protein>
    <submittedName>
        <fullName evidence="1">Uncharacterized protein</fullName>
    </submittedName>
</protein>
<keyword evidence="2" id="KW-1185">Reference proteome</keyword>
<dbReference type="AlphaFoldDB" id="A0A0F4QE11"/>
<dbReference type="OrthoDB" id="6393540at2"/>
<sequence>MFNFYDYKRLSPPSKNLATRYFASFVQNITDSKNPYQVTKKLLYAEDGSKSALTQKYNLNKLFYKKRDGEVIGREGVVRNIELKLQEQLHIEIDLMYSTICHPLWQLLDTPYTEANINSILLSLPPAISTKCIARTTNGITKRKRPHGCTVHLLSTQDGLDALTYFLILTYEKVHDTEYASLCTEQIAATKMFMRMAMTLPLSPIAADLYYRISDWLGADESDNESFYPVPMGFYSKQAIDFDGAIQCYHYWLQLALEIGLIEDTYHHKMAFLKSIDHSLAGELNVDLKDMYDYKLGTTPYLEKILNRMSDYLP</sequence>
<dbReference type="RefSeq" id="WP_046007211.1">
    <property type="nucleotide sequence ID" value="NZ_JXYA01000069.1"/>
</dbReference>
<reference evidence="1 2" key="1">
    <citation type="journal article" date="2015" name="BMC Genomics">
        <title>Genome mining reveals unlocked bioactive potential of marine Gram-negative bacteria.</title>
        <authorList>
            <person name="Machado H."/>
            <person name="Sonnenschein E.C."/>
            <person name="Melchiorsen J."/>
            <person name="Gram L."/>
        </authorList>
    </citation>
    <scope>NUCLEOTIDE SEQUENCE [LARGE SCALE GENOMIC DNA]</scope>
    <source>
        <strain evidence="1 2">S2471</strain>
    </source>
</reference>
<name>A0A0F4QE11_9GAMM</name>